<dbReference type="SUPFAM" id="SSF52096">
    <property type="entry name" value="ClpP/crotonase"/>
    <property type="match status" value="1"/>
</dbReference>
<evidence type="ECO:0000256" key="1">
    <source>
        <dbReference type="ARBA" id="ARBA00005254"/>
    </source>
</evidence>
<dbReference type="Gene3D" id="3.90.226.10">
    <property type="entry name" value="2-enoyl-CoA Hydratase, Chain A, domain 1"/>
    <property type="match status" value="1"/>
</dbReference>
<dbReference type="InterPro" id="IPR029045">
    <property type="entry name" value="ClpP/crotonase-like_dom_sf"/>
</dbReference>
<dbReference type="PaxDb" id="73239-Q7R9N5"/>
<dbReference type="GO" id="GO:0005739">
    <property type="term" value="C:mitochondrion"/>
    <property type="evidence" value="ECO:0007669"/>
    <property type="project" value="TreeGrafter"/>
</dbReference>
<sequence length="431" mass="51046">MFLLTRYGKQFYSDINIRRNLKLFNTFKQYTTYLNKQEIINNNSQSIDEKKKNDNINFCNKYVDFFRDESRNIGILTFKNICDKKNIFPDFLEELKNVVDHINNIISNEENNKFYINEFKNKDNYLVKNLKKAIPYYDNKLKVLIINGSDSNFRKNCNTFLNSIDFSSYLKCDEGTNVDISSMFRIICNNIQQLPLITISNINGICYNSGMDIILSTDFRISNENSKYGYDKTYIGLYPYGGSIQKLFRHIPMNYSKYLLLTSQTINAFDALKFNLIDICINQNDEFYINNSNVNFDNNLTKKNKINIIKENIIKYFNDIFINEHFKLKANDDSFIFTLFFAFQFLFTPTYILQNIKMSINEGMLLSDSNAYLDCDRMVFEKSINTPERAFYFFVFFWCILVLCKKKTIELYIYYNNEIPNCNSASFKNIL</sequence>
<dbReference type="GO" id="GO:0006635">
    <property type="term" value="P:fatty acid beta-oxidation"/>
    <property type="evidence" value="ECO:0007669"/>
    <property type="project" value="TreeGrafter"/>
</dbReference>
<dbReference type="Proteomes" id="UP000008553">
    <property type="component" value="Unassembled WGS sequence"/>
</dbReference>
<proteinExistence type="inferred from homology"/>
<name>Q7R9N5_PLAYO</name>
<keyword evidence="3" id="KW-1185">Reference proteome</keyword>
<dbReference type="AlphaFoldDB" id="Q7R9N5"/>
<dbReference type="Pfam" id="PF00378">
    <property type="entry name" value="ECH_1"/>
    <property type="match status" value="1"/>
</dbReference>
<evidence type="ECO:0000313" key="2">
    <source>
        <dbReference type="EMBL" id="EAA19116.1"/>
    </source>
</evidence>
<comment type="similarity">
    <text evidence="1">Belongs to the enoyl-CoA hydratase/isomerase family.</text>
</comment>
<comment type="caution">
    <text evidence="2">The sequence shown here is derived from an EMBL/GenBank/DDBJ whole genome shotgun (WGS) entry which is preliminary data.</text>
</comment>
<gene>
    <name evidence="2" type="ORF">PY06826</name>
</gene>
<dbReference type="CDD" id="cd06558">
    <property type="entry name" value="crotonase-like"/>
    <property type="match status" value="1"/>
</dbReference>
<dbReference type="KEGG" id="pyo:PY17X_1020800"/>
<protein>
    <submittedName>
        <fullName evidence="2">Enoyl-CoA hydratase, putative</fullName>
    </submittedName>
</protein>
<dbReference type="STRING" id="73239.Q7R9N5"/>
<dbReference type="PANTHER" id="PTHR11941">
    <property type="entry name" value="ENOYL-COA HYDRATASE-RELATED"/>
    <property type="match status" value="1"/>
</dbReference>
<dbReference type="InterPro" id="IPR001753">
    <property type="entry name" value="Enoyl-CoA_hydra/iso"/>
</dbReference>
<dbReference type="EMBL" id="AABL01002376">
    <property type="protein sequence ID" value="EAA19116.1"/>
    <property type="molecule type" value="Genomic_DNA"/>
</dbReference>
<organism evidence="2 3">
    <name type="scientific">Plasmodium yoelii yoelii</name>
    <dbReference type="NCBI Taxonomy" id="73239"/>
    <lineage>
        <taxon>Eukaryota</taxon>
        <taxon>Sar</taxon>
        <taxon>Alveolata</taxon>
        <taxon>Apicomplexa</taxon>
        <taxon>Aconoidasida</taxon>
        <taxon>Haemosporida</taxon>
        <taxon>Plasmodiidae</taxon>
        <taxon>Plasmodium</taxon>
        <taxon>Plasmodium (Vinckeia)</taxon>
    </lineage>
</organism>
<dbReference type="InParanoid" id="Q7R9N5"/>
<accession>Q7R9N5</accession>
<dbReference type="PANTHER" id="PTHR11941:SF171">
    <property type="entry name" value="SD19268P"/>
    <property type="match status" value="1"/>
</dbReference>
<reference evidence="2 3" key="1">
    <citation type="journal article" date="2002" name="Nature">
        <title>Genome sequence and comparative analysis of the model rodent malaria parasite Plasmodium yoelii yoelii.</title>
        <authorList>
            <person name="Carlton J.M."/>
            <person name="Angiuoli S.V."/>
            <person name="Suh B.B."/>
            <person name="Kooij T.W."/>
            <person name="Pertea M."/>
            <person name="Silva J.C."/>
            <person name="Ermolaeva M.D."/>
            <person name="Allen J.E."/>
            <person name="Selengut J.D."/>
            <person name="Koo H.L."/>
            <person name="Peterson J.D."/>
            <person name="Pop M."/>
            <person name="Kosack D.S."/>
            <person name="Shumway M.F."/>
            <person name="Bidwell S.L."/>
            <person name="Shallom S.J."/>
            <person name="van Aken S.E."/>
            <person name="Riedmuller S.B."/>
            <person name="Feldblyum T.V."/>
            <person name="Cho J.K."/>
            <person name="Quackenbush J."/>
            <person name="Sedegah M."/>
            <person name="Shoaibi A."/>
            <person name="Cummings L.M."/>
            <person name="Florens L."/>
            <person name="Yates J.R."/>
            <person name="Raine J.D."/>
            <person name="Sinden R.E."/>
            <person name="Harris M.A."/>
            <person name="Cunningham D.A."/>
            <person name="Preiser P.R."/>
            <person name="Bergman L.W."/>
            <person name="Vaidya A.B."/>
            <person name="van Lin L.H."/>
            <person name="Janse C.J."/>
            <person name="Waters A.P."/>
            <person name="Smith H.O."/>
            <person name="White O.R."/>
            <person name="Salzberg S.L."/>
            <person name="Venter J.C."/>
            <person name="Fraser C.M."/>
            <person name="Hoffman S.L."/>
            <person name="Gardner M.J."/>
            <person name="Carucci D.J."/>
        </authorList>
    </citation>
    <scope>NUCLEOTIDE SEQUENCE [LARGE SCALE GENOMIC DNA]</scope>
    <source>
        <strain evidence="2 3">17XNL</strain>
    </source>
</reference>
<evidence type="ECO:0000313" key="3">
    <source>
        <dbReference type="Proteomes" id="UP000008553"/>
    </source>
</evidence>